<dbReference type="AlphaFoldDB" id="W4LNN1"/>
<dbReference type="EMBL" id="AZHX01001818">
    <property type="protein sequence ID" value="ETW99582.1"/>
    <property type="molecule type" value="Genomic_DNA"/>
</dbReference>
<organism evidence="1 2">
    <name type="scientific">Candidatus Entotheonella gemina</name>
    <dbReference type="NCBI Taxonomy" id="1429439"/>
    <lineage>
        <taxon>Bacteria</taxon>
        <taxon>Pseudomonadati</taxon>
        <taxon>Nitrospinota/Tectimicrobiota group</taxon>
        <taxon>Candidatus Tectimicrobiota</taxon>
        <taxon>Candidatus Entotheonellia</taxon>
        <taxon>Candidatus Entotheonellales</taxon>
        <taxon>Candidatus Entotheonellaceae</taxon>
        <taxon>Candidatus Entotheonella</taxon>
    </lineage>
</organism>
<protein>
    <submittedName>
        <fullName evidence="1">Uncharacterized protein</fullName>
    </submittedName>
</protein>
<evidence type="ECO:0000313" key="2">
    <source>
        <dbReference type="Proteomes" id="UP000019140"/>
    </source>
</evidence>
<name>W4LNN1_9BACT</name>
<reference evidence="1 2" key="1">
    <citation type="journal article" date="2014" name="Nature">
        <title>An environmental bacterial taxon with a large and distinct metabolic repertoire.</title>
        <authorList>
            <person name="Wilson M.C."/>
            <person name="Mori T."/>
            <person name="Ruckert C."/>
            <person name="Uria A.R."/>
            <person name="Helf M.J."/>
            <person name="Takada K."/>
            <person name="Gernert C."/>
            <person name="Steffens U.A."/>
            <person name="Heycke N."/>
            <person name="Schmitt S."/>
            <person name="Rinke C."/>
            <person name="Helfrich E.J."/>
            <person name="Brachmann A.O."/>
            <person name="Gurgui C."/>
            <person name="Wakimoto T."/>
            <person name="Kracht M."/>
            <person name="Crusemann M."/>
            <person name="Hentschel U."/>
            <person name="Abe I."/>
            <person name="Matsunaga S."/>
            <person name="Kalinowski J."/>
            <person name="Takeyama H."/>
            <person name="Piel J."/>
        </authorList>
    </citation>
    <scope>NUCLEOTIDE SEQUENCE [LARGE SCALE GENOMIC DNA]</scope>
    <source>
        <strain evidence="2">TSY2</strain>
    </source>
</reference>
<keyword evidence="2" id="KW-1185">Reference proteome</keyword>
<evidence type="ECO:0000313" key="1">
    <source>
        <dbReference type="EMBL" id="ETW99582.1"/>
    </source>
</evidence>
<sequence length="62" mass="6981">MTMPLSEMAIAAAAVLTGVKAYRRHRRKQSVNRFLILDRTGILRPEDEPLTSAVEEVKDTLN</sequence>
<proteinExistence type="predicted"/>
<dbReference type="HOGENOM" id="CLU_2895614_0_0_7"/>
<comment type="caution">
    <text evidence="1">The sequence shown here is derived from an EMBL/GenBank/DDBJ whole genome shotgun (WGS) entry which is preliminary data.</text>
</comment>
<accession>W4LNN1</accession>
<gene>
    <name evidence="1" type="ORF">ETSY2_40620</name>
</gene>
<dbReference type="Proteomes" id="UP000019140">
    <property type="component" value="Unassembled WGS sequence"/>
</dbReference>